<organism evidence="5 6">
    <name type="scientific">Malus domestica</name>
    <name type="common">Apple</name>
    <name type="synonym">Pyrus malus</name>
    <dbReference type="NCBI Taxonomy" id="3750"/>
    <lineage>
        <taxon>Eukaryota</taxon>
        <taxon>Viridiplantae</taxon>
        <taxon>Streptophyta</taxon>
        <taxon>Embryophyta</taxon>
        <taxon>Tracheophyta</taxon>
        <taxon>Spermatophyta</taxon>
        <taxon>Magnoliopsida</taxon>
        <taxon>eudicotyledons</taxon>
        <taxon>Gunneridae</taxon>
        <taxon>Pentapetalae</taxon>
        <taxon>rosids</taxon>
        <taxon>fabids</taxon>
        <taxon>Rosales</taxon>
        <taxon>Rosaceae</taxon>
        <taxon>Amygdaloideae</taxon>
        <taxon>Maleae</taxon>
        <taxon>Malus</taxon>
    </lineage>
</organism>
<evidence type="ECO:0000256" key="1">
    <source>
        <dbReference type="ARBA" id="ARBA00008072"/>
    </source>
</evidence>
<keyword evidence="3" id="KW-0862">Zinc</keyword>
<reference evidence="5 6" key="1">
    <citation type="submission" date="2018-10" db="EMBL/GenBank/DDBJ databases">
        <title>A high-quality apple genome assembly.</title>
        <authorList>
            <person name="Hu J."/>
        </authorList>
    </citation>
    <scope>NUCLEOTIDE SEQUENCE [LARGE SCALE GENOMIC DNA]</scope>
    <source>
        <strain evidence="6">cv. HFTH1</strain>
        <tissue evidence="5">Young leaf</tissue>
    </source>
</reference>
<comment type="similarity">
    <text evidence="1">Belongs to the zinc-containing alcohol dehydrogenase family.</text>
</comment>
<dbReference type="InterPro" id="IPR011032">
    <property type="entry name" value="GroES-like_sf"/>
</dbReference>
<sequence length="93" mass="10761">MEKALEQEHPVKAFGWAARDASGYLSPFSFSRRPRGDEDVRFKVLYCGMCHTDLHNIKNEWGISMYPMVPGYGSSTHVILIFIRRVILEKPKF</sequence>
<keyword evidence="4" id="KW-0560">Oxidoreductase</keyword>
<keyword evidence="2" id="KW-0479">Metal-binding</keyword>
<evidence type="ECO:0000256" key="3">
    <source>
        <dbReference type="ARBA" id="ARBA00022833"/>
    </source>
</evidence>
<keyword evidence="6" id="KW-1185">Reference proteome</keyword>
<dbReference type="EMBL" id="RDQH01000341">
    <property type="protein sequence ID" value="RXH74126.1"/>
    <property type="molecule type" value="Genomic_DNA"/>
</dbReference>
<dbReference type="PANTHER" id="PTHR42683">
    <property type="entry name" value="ALDEHYDE REDUCTASE"/>
    <property type="match status" value="1"/>
</dbReference>
<gene>
    <name evidence="5" type="ORF">DVH24_021306</name>
</gene>
<evidence type="ECO:0000256" key="2">
    <source>
        <dbReference type="ARBA" id="ARBA00022723"/>
    </source>
</evidence>
<name>A0A498HRQ1_MALDO</name>
<dbReference type="InterPro" id="IPR047109">
    <property type="entry name" value="CAD-like"/>
</dbReference>
<protein>
    <submittedName>
        <fullName evidence="5">Uncharacterized protein</fullName>
    </submittedName>
</protein>
<evidence type="ECO:0000313" key="6">
    <source>
        <dbReference type="Proteomes" id="UP000290289"/>
    </source>
</evidence>
<dbReference type="SUPFAM" id="SSF50129">
    <property type="entry name" value="GroES-like"/>
    <property type="match status" value="1"/>
</dbReference>
<evidence type="ECO:0000256" key="4">
    <source>
        <dbReference type="ARBA" id="ARBA00023002"/>
    </source>
</evidence>
<dbReference type="GO" id="GO:0016616">
    <property type="term" value="F:oxidoreductase activity, acting on the CH-OH group of donors, NAD or NADP as acceptor"/>
    <property type="evidence" value="ECO:0007669"/>
    <property type="project" value="InterPro"/>
</dbReference>
<dbReference type="Proteomes" id="UP000290289">
    <property type="component" value="Chromosome 15"/>
</dbReference>
<dbReference type="AlphaFoldDB" id="A0A498HRQ1"/>
<evidence type="ECO:0000313" key="5">
    <source>
        <dbReference type="EMBL" id="RXH74126.1"/>
    </source>
</evidence>
<proteinExistence type="inferred from homology"/>
<accession>A0A498HRQ1</accession>
<comment type="caution">
    <text evidence="5">The sequence shown here is derived from an EMBL/GenBank/DDBJ whole genome shotgun (WGS) entry which is preliminary data.</text>
</comment>
<dbReference type="GO" id="GO:0046872">
    <property type="term" value="F:metal ion binding"/>
    <property type="evidence" value="ECO:0007669"/>
    <property type="project" value="UniProtKB-KW"/>
</dbReference>
<dbReference type="Gene3D" id="3.90.180.10">
    <property type="entry name" value="Medium-chain alcohol dehydrogenases, catalytic domain"/>
    <property type="match status" value="1"/>
</dbReference>
<dbReference type="STRING" id="3750.A0A498HRQ1"/>